<evidence type="ECO:0000259" key="2">
    <source>
        <dbReference type="PROSITE" id="PS50222"/>
    </source>
</evidence>
<dbReference type="GO" id="GO:0005509">
    <property type="term" value="F:calcium ion binding"/>
    <property type="evidence" value="ECO:0007669"/>
    <property type="project" value="InterPro"/>
</dbReference>
<dbReference type="InParanoid" id="A0A2P6N6Q2"/>
<name>A0A2P6N6Q2_9EUKA</name>
<dbReference type="FunFam" id="1.10.238.10:FF:000003">
    <property type="entry name" value="Calmodulin A"/>
    <property type="match status" value="1"/>
</dbReference>
<keyword evidence="4" id="KW-1185">Reference proteome</keyword>
<sequence length="148" mass="17031">MNSSQGVLLRDSKPELKQCFQLLDPKNTGFLSWTNTLVILNAYGRFPTMEQTELLQKHYTTHGNVTVKNLYKIFAEMMEMQTPTDEVMIQEAFSVYDYSNPNYIMAKDLFHIITRVGGNSRLTTQEATELISEIGVDSKGRLKKSRIW</sequence>
<gene>
    <name evidence="3" type="ORF">PROFUN_12818</name>
</gene>
<dbReference type="InterPro" id="IPR050230">
    <property type="entry name" value="CALM/Myosin/TropC-like"/>
</dbReference>
<dbReference type="AlphaFoldDB" id="A0A2P6N6Q2"/>
<dbReference type="STRING" id="1890364.A0A2P6N6Q2"/>
<evidence type="ECO:0000256" key="1">
    <source>
        <dbReference type="ARBA" id="ARBA00022737"/>
    </source>
</evidence>
<reference evidence="3 4" key="1">
    <citation type="journal article" date="2018" name="Genome Biol. Evol.">
        <title>Multiple Roots of Fruiting Body Formation in Amoebozoa.</title>
        <authorList>
            <person name="Hillmann F."/>
            <person name="Forbes G."/>
            <person name="Novohradska S."/>
            <person name="Ferling I."/>
            <person name="Riege K."/>
            <person name="Groth M."/>
            <person name="Westermann M."/>
            <person name="Marz M."/>
            <person name="Spaller T."/>
            <person name="Winckler T."/>
            <person name="Schaap P."/>
            <person name="Glockner G."/>
        </authorList>
    </citation>
    <scope>NUCLEOTIDE SEQUENCE [LARGE SCALE GENOMIC DNA]</scope>
    <source>
        <strain evidence="3 4">Jena</strain>
    </source>
</reference>
<feature type="domain" description="EF-hand" evidence="2">
    <location>
        <begin position="11"/>
        <end position="46"/>
    </location>
</feature>
<evidence type="ECO:0000313" key="4">
    <source>
        <dbReference type="Proteomes" id="UP000241769"/>
    </source>
</evidence>
<dbReference type="GO" id="GO:0016460">
    <property type="term" value="C:myosin II complex"/>
    <property type="evidence" value="ECO:0007669"/>
    <property type="project" value="TreeGrafter"/>
</dbReference>
<dbReference type="SUPFAM" id="SSF47473">
    <property type="entry name" value="EF-hand"/>
    <property type="match status" value="1"/>
</dbReference>
<dbReference type="PANTHER" id="PTHR23048:SF0">
    <property type="entry name" value="CALMODULIN LIKE 3"/>
    <property type="match status" value="1"/>
</dbReference>
<dbReference type="Gene3D" id="1.10.238.10">
    <property type="entry name" value="EF-hand"/>
    <property type="match status" value="2"/>
</dbReference>
<dbReference type="PANTHER" id="PTHR23048">
    <property type="entry name" value="MYOSIN LIGHT CHAIN 1, 3"/>
    <property type="match status" value="1"/>
</dbReference>
<dbReference type="InterPro" id="IPR002048">
    <property type="entry name" value="EF_hand_dom"/>
</dbReference>
<keyword evidence="1" id="KW-0677">Repeat</keyword>
<dbReference type="PROSITE" id="PS50222">
    <property type="entry name" value="EF_HAND_2"/>
    <property type="match status" value="1"/>
</dbReference>
<evidence type="ECO:0000313" key="3">
    <source>
        <dbReference type="EMBL" id="PRP79628.1"/>
    </source>
</evidence>
<proteinExistence type="predicted"/>
<dbReference type="EMBL" id="MDYQ01000177">
    <property type="protein sequence ID" value="PRP79628.1"/>
    <property type="molecule type" value="Genomic_DNA"/>
</dbReference>
<protein>
    <submittedName>
        <fullName evidence="3">Calmodulin</fullName>
    </submittedName>
</protein>
<comment type="caution">
    <text evidence="3">The sequence shown here is derived from an EMBL/GenBank/DDBJ whole genome shotgun (WGS) entry which is preliminary data.</text>
</comment>
<organism evidence="3 4">
    <name type="scientific">Planoprotostelium fungivorum</name>
    <dbReference type="NCBI Taxonomy" id="1890364"/>
    <lineage>
        <taxon>Eukaryota</taxon>
        <taxon>Amoebozoa</taxon>
        <taxon>Evosea</taxon>
        <taxon>Variosea</taxon>
        <taxon>Cavosteliida</taxon>
        <taxon>Cavosteliaceae</taxon>
        <taxon>Planoprotostelium</taxon>
    </lineage>
</organism>
<dbReference type="InterPro" id="IPR011992">
    <property type="entry name" value="EF-hand-dom_pair"/>
</dbReference>
<accession>A0A2P6N6Q2</accession>
<dbReference type="Proteomes" id="UP000241769">
    <property type="component" value="Unassembled WGS sequence"/>
</dbReference>